<comment type="caution">
    <text evidence="1">The sequence shown here is derived from an EMBL/GenBank/DDBJ whole genome shotgun (WGS) entry which is preliminary data.</text>
</comment>
<dbReference type="Gene3D" id="1.10.10.410">
    <property type="match status" value="1"/>
</dbReference>
<dbReference type="InterPro" id="IPR023168">
    <property type="entry name" value="GatB_Yqey_C_2"/>
</dbReference>
<dbReference type="Proteomes" id="UP000176409">
    <property type="component" value="Unassembled WGS sequence"/>
</dbReference>
<dbReference type="STRING" id="1798396.A2973_05390"/>
<dbReference type="GO" id="GO:0016884">
    <property type="term" value="F:carbon-nitrogen ligase activity, with glutamine as amido-N-donor"/>
    <property type="evidence" value="ECO:0007669"/>
    <property type="project" value="InterPro"/>
</dbReference>
<dbReference type="PANTHER" id="PTHR28055">
    <property type="entry name" value="ALTERED INHERITANCE OF MITOCHONDRIA PROTEIN 41, MITOCHONDRIAL"/>
    <property type="match status" value="1"/>
</dbReference>
<name>A0A1F6B1B0_9BACT</name>
<dbReference type="InterPro" id="IPR003789">
    <property type="entry name" value="Asn/Gln_tRNA_amidoTrase-B-like"/>
</dbReference>
<dbReference type="InterPro" id="IPR019004">
    <property type="entry name" value="YqeY/Aim41"/>
</dbReference>
<dbReference type="Pfam" id="PF09424">
    <property type="entry name" value="YqeY"/>
    <property type="match status" value="1"/>
</dbReference>
<dbReference type="EMBL" id="MFJZ01000007">
    <property type="protein sequence ID" value="OGG30706.1"/>
    <property type="molecule type" value="Genomic_DNA"/>
</dbReference>
<evidence type="ECO:0000313" key="1">
    <source>
        <dbReference type="EMBL" id="OGG30706.1"/>
    </source>
</evidence>
<evidence type="ECO:0000313" key="2">
    <source>
        <dbReference type="Proteomes" id="UP000176409"/>
    </source>
</evidence>
<proteinExistence type="predicted"/>
<sequence>MSPLLTILTHEMTRSLKNGEQLRLDTIRFLLAAVRNDAIAKYGAKGEEGLNDADVLGVIKKQAKSHRESVEAFEKAGRTELATKEKAELAILEEYLPRELSDEEVKSLLKPVISSGETNPSTTSRQDFGLLMGQAMKAVKGQADGGRVSAILKAMLQSK</sequence>
<organism evidence="1 2">
    <name type="scientific">Candidatus Gottesmanbacteria bacterium RIFCSPLOWO2_01_FULL_49_10</name>
    <dbReference type="NCBI Taxonomy" id="1798396"/>
    <lineage>
        <taxon>Bacteria</taxon>
        <taxon>Candidatus Gottesmaniibacteriota</taxon>
    </lineage>
</organism>
<dbReference type="Gene3D" id="1.10.1510.10">
    <property type="entry name" value="Uncharacterised protein YqeY/AIM41 PF09424, N-terminal domain"/>
    <property type="match status" value="1"/>
</dbReference>
<accession>A0A1F6B1B0</accession>
<evidence type="ECO:0008006" key="3">
    <source>
        <dbReference type="Google" id="ProtNLM"/>
    </source>
</evidence>
<reference evidence="1 2" key="1">
    <citation type="journal article" date="2016" name="Nat. Commun.">
        <title>Thousands of microbial genomes shed light on interconnected biogeochemical processes in an aquifer system.</title>
        <authorList>
            <person name="Anantharaman K."/>
            <person name="Brown C.T."/>
            <person name="Hug L.A."/>
            <person name="Sharon I."/>
            <person name="Castelle C.J."/>
            <person name="Probst A.J."/>
            <person name="Thomas B.C."/>
            <person name="Singh A."/>
            <person name="Wilkins M.J."/>
            <person name="Karaoz U."/>
            <person name="Brodie E.L."/>
            <person name="Williams K.H."/>
            <person name="Hubbard S.S."/>
            <person name="Banfield J.F."/>
        </authorList>
    </citation>
    <scope>NUCLEOTIDE SEQUENCE [LARGE SCALE GENOMIC DNA]</scope>
</reference>
<dbReference type="AlphaFoldDB" id="A0A1F6B1B0"/>
<dbReference type="SUPFAM" id="SSF89095">
    <property type="entry name" value="GatB/YqeY motif"/>
    <property type="match status" value="1"/>
</dbReference>
<gene>
    <name evidence="1" type="ORF">A2973_05390</name>
</gene>
<protein>
    <recommendedName>
        <fullName evidence="3">Glutamyl-tRNA amidotransferase</fullName>
    </recommendedName>
</protein>
<dbReference type="PANTHER" id="PTHR28055:SF1">
    <property type="entry name" value="ALTERED INHERITANCE OF MITOCHONDRIA PROTEIN 41, MITOCHONDRIAL"/>
    <property type="match status" value="1"/>
</dbReference>
<dbReference type="InterPro" id="IPR042184">
    <property type="entry name" value="YqeY/Aim41_N"/>
</dbReference>